<keyword evidence="2" id="KW-1185">Reference proteome</keyword>
<sequence>MINKEQNIPITFSFDKNGNVKQYSLNKGERQLIGDYTVNPDLKWSISSDSIFYYLGYSEKIQKILNDTIYSIDLKTNKKYIYYRVKENLNIKKN</sequence>
<reference evidence="1 2" key="1">
    <citation type="submission" date="2014-07" db="EMBL/GenBank/DDBJ databases">
        <title>Genome of Flavobacterium reichenbachii LMG 25512.</title>
        <authorList>
            <person name="Stropko S.J."/>
            <person name="Pipes S.E."/>
            <person name="Newman J.D."/>
        </authorList>
    </citation>
    <scope>NUCLEOTIDE SEQUENCE [LARGE SCALE GENOMIC DNA]</scope>
    <source>
        <strain evidence="1 2">LMG 25512</strain>
    </source>
</reference>
<dbReference type="EMBL" id="JPRL01000001">
    <property type="protein sequence ID" value="KFF06467.1"/>
    <property type="molecule type" value="Genomic_DNA"/>
</dbReference>
<dbReference type="RefSeq" id="WP_035684867.1">
    <property type="nucleotide sequence ID" value="NZ_JPRL01000001.1"/>
</dbReference>
<dbReference type="AlphaFoldDB" id="A0A085ZPV3"/>
<proteinExistence type="predicted"/>
<evidence type="ECO:0000313" key="2">
    <source>
        <dbReference type="Proteomes" id="UP000028715"/>
    </source>
</evidence>
<organism evidence="1 2">
    <name type="scientific">Flavobacterium reichenbachii</name>
    <dbReference type="NCBI Taxonomy" id="362418"/>
    <lineage>
        <taxon>Bacteria</taxon>
        <taxon>Pseudomonadati</taxon>
        <taxon>Bacteroidota</taxon>
        <taxon>Flavobacteriia</taxon>
        <taxon>Flavobacteriales</taxon>
        <taxon>Flavobacteriaceae</taxon>
        <taxon>Flavobacterium</taxon>
    </lineage>
</organism>
<evidence type="ECO:0000313" key="1">
    <source>
        <dbReference type="EMBL" id="KFF06467.1"/>
    </source>
</evidence>
<name>A0A085ZPV3_9FLAO</name>
<dbReference type="STRING" id="362418.IW19_13535"/>
<comment type="caution">
    <text evidence="1">The sequence shown here is derived from an EMBL/GenBank/DDBJ whole genome shotgun (WGS) entry which is preliminary data.</text>
</comment>
<dbReference type="Proteomes" id="UP000028715">
    <property type="component" value="Unassembled WGS sequence"/>
</dbReference>
<gene>
    <name evidence="1" type="ORF">IW19_13535</name>
</gene>
<accession>A0A085ZPV3</accession>
<protein>
    <submittedName>
        <fullName evidence="1">Uncharacterized protein</fullName>
    </submittedName>
</protein>